<keyword evidence="1" id="KW-1133">Transmembrane helix</keyword>
<dbReference type="GO" id="GO:0071897">
    <property type="term" value="P:DNA biosynthetic process"/>
    <property type="evidence" value="ECO:0007669"/>
    <property type="project" value="UniProtKB-ARBA"/>
</dbReference>
<dbReference type="AlphaFoldDB" id="A0AAE1L2N3"/>
<organism evidence="2 3">
    <name type="scientific">Petrolisthes cinctipes</name>
    <name type="common">Flat porcelain crab</name>
    <dbReference type="NCBI Taxonomy" id="88211"/>
    <lineage>
        <taxon>Eukaryota</taxon>
        <taxon>Metazoa</taxon>
        <taxon>Ecdysozoa</taxon>
        <taxon>Arthropoda</taxon>
        <taxon>Crustacea</taxon>
        <taxon>Multicrustacea</taxon>
        <taxon>Malacostraca</taxon>
        <taxon>Eumalacostraca</taxon>
        <taxon>Eucarida</taxon>
        <taxon>Decapoda</taxon>
        <taxon>Pleocyemata</taxon>
        <taxon>Anomura</taxon>
        <taxon>Galatheoidea</taxon>
        <taxon>Porcellanidae</taxon>
        <taxon>Petrolisthes</taxon>
    </lineage>
</organism>
<name>A0AAE1L2N3_PETCI</name>
<dbReference type="Proteomes" id="UP001286313">
    <property type="component" value="Unassembled WGS sequence"/>
</dbReference>
<sequence length="209" mass="23353">MLVKKGAPEIDPWSFLFVLTPYVWTSLVVSLLVVWLIILMKRLMSRRRTTFQLSMDTFFHQLGILVNQVFADIPKNMMWGPLQADAFQKAKDALAAAALPAFPAPGNPLIVTTDDYDITIWAVLEQVTHTLWVSSSSNSLRLKRTTPLSTENISPSTKVHLTSKKNPVADFLSRVEIDALKLGLDYNHLAKEQQCDPETTAARSSITAL</sequence>
<protein>
    <submittedName>
        <fullName evidence="2">Uncharacterized protein</fullName>
    </submittedName>
</protein>
<accession>A0AAE1L2N3</accession>
<dbReference type="SUPFAM" id="SSF56672">
    <property type="entry name" value="DNA/RNA polymerases"/>
    <property type="match status" value="1"/>
</dbReference>
<keyword evidence="1" id="KW-0812">Transmembrane</keyword>
<reference evidence="2" key="1">
    <citation type="submission" date="2023-10" db="EMBL/GenBank/DDBJ databases">
        <title>Genome assemblies of two species of porcelain crab, Petrolisthes cinctipes and Petrolisthes manimaculis (Anomura: Porcellanidae).</title>
        <authorList>
            <person name="Angst P."/>
        </authorList>
    </citation>
    <scope>NUCLEOTIDE SEQUENCE</scope>
    <source>
        <strain evidence="2">PB745_01</strain>
        <tissue evidence="2">Gill</tissue>
    </source>
</reference>
<proteinExistence type="predicted"/>
<dbReference type="EMBL" id="JAWQEG010000241">
    <property type="protein sequence ID" value="KAK3892897.1"/>
    <property type="molecule type" value="Genomic_DNA"/>
</dbReference>
<feature type="transmembrane region" description="Helical" evidence="1">
    <location>
        <begin position="12"/>
        <end position="38"/>
    </location>
</feature>
<gene>
    <name evidence="2" type="ORF">Pcinc_003263</name>
</gene>
<evidence type="ECO:0000313" key="2">
    <source>
        <dbReference type="EMBL" id="KAK3892897.1"/>
    </source>
</evidence>
<evidence type="ECO:0000313" key="3">
    <source>
        <dbReference type="Proteomes" id="UP001286313"/>
    </source>
</evidence>
<comment type="caution">
    <text evidence="2">The sequence shown here is derived from an EMBL/GenBank/DDBJ whole genome shotgun (WGS) entry which is preliminary data.</text>
</comment>
<keyword evidence="1" id="KW-0472">Membrane</keyword>
<keyword evidence="3" id="KW-1185">Reference proteome</keyword>
<evidence type="ECO:0000256" key="1">
    <source>
        <dbReference type="SAM" id="Phobius"/>
    </source>
</evidence>
<dbReference type="InterPro" id="IPR043502">
    <property type="entry name" value="DNA/RNA_pol_sf"/>
</dbReference>